<evidence type="ECO:0000259" key="2">
    <source>
        <dbReference type="PROSITE" id="PS50125"/>
    </source>
</evidence>
<feature type="domain" description="Guanylate cyclase" evidence="2">
    <location>
        <begin position="244"/>
        <end position="379"/>
    </location>
</feature>
<dbReference type="STRING" id="135739.BTO32_06645"/>
<keyword evidence="4" id="KW-1185">Reference proteome</keyword>
<dbReference type="SMART" id="SM00044">
    <property type="entry name" value="CYCc"/>
    <property type="match status" value="1"/>
</dbReference>
<keyword evidence="1" id="KW-0472">Membrane</keyword>
<reference evidence="3 4" key="1">
    <citation type="submission" date="2016-12" db="EMBL/GenBank/DDBJ databases">
        <title>Marinobacter lutaoensis whole genome sequencing.</title>
        <authorList>
            <person name="Verma A."/>
            <person name="Krishnamurthi S."/>
        </authorList>
    </citation>
    <scope>NUCLEOTIDE SEQUENCE [LARGE SCALE GENOMIC DNA]</scope>
    <source>
        <strain evidence="3 4">T5054</strain>
    </source>
</reference>
<comment type="caution">
    <text evidence="3">The sequence shown here is derived from an EMBL/GenBank/DDBJ whole genome shotgun (WGS) entry which is preliminary data.</text>
</comment>
<dbReference type="CDD" id="cd07302">
    <property type="entry name" value="CHD"/>
    <property type="match status" value="1"/>
</dbReference>
<name>A0A1V2DTJ8_9GAMM</name>
<dbReference type="InterPro" id="IPR007894">
    <property type="entry name" value="MASE2"/>
</dbReference>
<feature type="transmembrane region" description="Helical" evidence="1">
    <location>
        <begin position="166"/>
        <end position="186"/>
    </location>
</feature>
<keyword evidence="1" id="KW-1133">Transmembrane helix</keyword>
<feature type="transmembrane region" description="Helical" evidence="1">
    <location>
        <begin position="101"/>
        <end position="133"/>
    </location>
</feature>
<dbReference type="Pfam" id="PF05230">
    <property type="entry name" value="MASE2"/>
    <property type="match status" value="1"/>
</dbReference>
<dbReference type="OrthoDB" id="9806704at2"/>
<dbReference type="GO" id="GO:0035556">
    <property type="term" value="P:intracellular signal transduction"/>
    <property type="evidence" value="ECO:0007669"/>
    <property type="project" value="InterPro"/>
</dbReference>
<gene>
    <name evidence="3" type="ORF">BTO32_06645</name>
</gene>
<protein>
    <submittedName>
        <fullName evidence="3">Adenylate cyclase</fullName>
    </submittedName>
</protein>
<dbReference type="FunFam" id="3.30.70.1230:FF:000025">
    <property type="entry name" value="Adenylate cyclase 1"/>
    <property type="match status" value="1"/>
</dbReference>
<evidence type="ECO:0000256" key="1">
    <source>
        <dbReference type="SAM" id="Phobius"/>
    </source>
</evidence>
<evidence type="ECO:0000313" key="4">
    <source>
        <dbReference type="Proteomes" id="UP000189339"/>
    </source>
</evidence>
<proteinExistence type="predicted"/>
<dbReference type="PROSITE" id="PS50125">
    <property type="entry name" value="GUANYLATE_CYCLASE_2"/>
    <property type="match status" value="1"/>
</dbReference>
<dbReference type="InterPro" id="IPR050697">
    <property type="entry name" value="Adenylyl/Guanylyl_Cyclase_3/4"/>
</dbReference>
<dbReference type="SUPFAM" id="SSF55073">
    <property type="entry name" value="Nucleotide cyclase"/>
    <property type="match status" value="1"/>
</dbReference>
<dbReference type="GO" id="GO:0006171">
    <property type="term" value="P:cAMP biosynthetic process"/>
    <property type="evidence" value="ECO:0007669"/>
    <property type="project" value="TreeGrafter"/>
</dbReference>
<feature type="transmembrane region" description="Helical" evidence="1">
    <location>
        <begin position="40"/>
        <end position="56"/>
    </location>
</feature>
<organism evidence="3 4">
    <name type="scientific">Marinobacter lutaoensis</name>
    <dbReference type="NCBI Taxonomy" id="135739"/>
    <lineage>
        <taxon>Bacteria</taxon>
        <taxon>Pseudomonadati</taxon>
        <taxon>Pseudomonadota</taxon>
        <taxon>Gammaproteobacteria</taxon>
        <taxon>Pseudomonadales</taxon>
        <taxon>Marinobacteraceae</taxon>
        <taxon>Marinobacter</taxon>
    </lineage>
</organism>
<accession>A0A1V2DTJ8</accession>
<dbReference type="PANTHER" id="PTHR43081">
    <property type="entry name" value="ADENYLATE CYCLASE, TERMINAL-DIFFERENTIATION SPECIFIC-RELATED"/>
    <property type="match status" value="1"/>
</dbReference>
<keyword evidence="1" id="KW-0812">Transmembrane</keyword>
<sequence>MISAPADLRNASSCASKALGPEPASGAIAIPPMPDYNGRVLAYTATAVIIVVGVLQDAFPHWLLWLLAGALIWPHLAHGLTRKTFLSRSSRIRQKMLLVDCVIGGAFIGLTGLVAIPAVSVALMLMFSCLIIGGIRQWLLGSAFMALGLVAGIAAVGPADSFQSPLLTSLCAMASTGLYICVTAFYSHQQARALMLAKTQIQNQREQSIALSHKLAKYLSPQVWQSIFTGERDVRLETQRKKLAIFFSDIKGFTELSEEMEPEALTELLNHYFNEMSEVALKYGGTIDKFVGDSIMIFFGDPTSRGLREDAFACVSMAIDMRKHMKIMRQKWRSQGIKTPLEIRMGISTGYATVGNFGAENRMDYTIIGKEVNLASRLESLAQPGEILISHETFSLIKDRILCRDKGEITVKGFTKPVPIYEVVDFRRDMGPNRSFLEHEHSGFAMYLDSQKITEEERQLILRALEDAADRLRAEEDLPDEIGKFG</sequence>
<dbReference type="EMBL" id="MSCW01000005">
    <property type="protein sequence ID" value="ONF43972.1"/>
    <property type="molecule type" value="Genomic_DNA"/>
</dbReference>
<dbReference type="GO" id="GO:0004016">
    <property type="term" value="F:adenylate cyclase activity"/>
    <property type="evidence" value="ECO:0007669"/>
    <property type="project" value="UniProtKB-ARBA"/>
</dbReference>
<evidence type="ECO:0000313" key="3">
    <source>
        <dbReference type="EMBL" id="ONF43972.1"/>
    </source>
</evidence>
<dbReference type="Pfam" id="PF00211">
    <property type="entry name" value="Guanylate_cyc"/>
    <property type="match status" value="1"/>
</dbReference>
<dbReference type="Gene3D" id="3.30.70.1230">
    <property type="entry name" value="Nucleotide cyclase"/>
    <property type="match status" value="1"/>
</dbReference>
<dbReference type="Proteomes" id="UP000189339">
    <property type="component" value="Unassembled WGS sequence"/>
</dbReference>
<dbReference type="InterPro" id="IPR001054">
    <property type="entry name" value="A/G_cyclase"/>
</dbReference>
<feature type="transmembrane region" description="Helical" evidence="1">
    <location>
        <begin position="139"/>
        <end position="159"/>
    </location>
</feature>
<dbReference type="PANTHER" id="PTHR43081:SF18">
    <property type="entry name" value="BLL7624 PROTEIN"/>
    <property type="match status" value="1"/>
</dbReference>
<dbReference type="RefSeq" id="WP_076723850.1">
    <property type="nucleotide sequence ID" value="NZ_MSCW01000005.1"/>
</dbReference>
<dbReference type="InterPro" id="IPR029787">
    <property type="entry name" value="Nucleotide_cyclase"/>
</dbReference>
<dbReference type="AlphaFoldDB" id="A0A1V2DTJ8"/>
<feature type="transmembrane region" description="Helical" evidence="1">
    <location>
        <begin position="62"/>
        <end position="80"/>
    </location>
</feature>